<evidence type="ECO:0000256" key="3">
    <source>
        <dbReference type="SAM" id="MobiDB-lite"/>
    </source>
</evidence>
<dbReference type="Gene3D" id="1.20.120.20">
    <property type="entry name" value="Apolipoprotein"/>
    <property type="match status" value="1"/>
</dbReference>
<dbReference type="FunFam" id="3.40.50.1820:FF:000097">
    <property type="entry name" value="Alpha/beta hydrolase family protein"/>
    <property type="match status" value="1"/>
</dbReference>
<dbReference type="Proteomes" id="UP001314170">
    <property type="component" value="Unassembled WGS sequence"/>
</dbReference>
<accession>A0AAV1R0T3</accession>
<comment type="caution">
    <text evidence="5">The sequence shown here is derived from an EMBL/GenBank/DDBJ whole genome shotgun (WGS) entry which is preliminary data.</text>
</comment>
<dbReference type="Pfam" id="PF00561">
    <property type="entry name" value="Abhydrolase_1"/>
    <property type="match status" value="1"/>
</dbReference>
<keyword evidence="6" id="KW-1185">Reference proteome</keyword>
<evidence type="ECO:0000256" key="1">
    <source>
        <dbReference type="ARBA" id="ARBA00022963"/>
    </source>
</evidence>
<dbReference type="SUPFAM" id="SSF58113">
    <property type="entry name" value="Apolipoprotein A-I"/>
    <property type="match status" value="1"/>
</dbReference>
<dbReference type="GO" id="GO:0016042">
    <property type="term" value="P:lipid catabolic process"/>
    <property type="evidence" value="ECO:0007669"/>
    <property type="project" value="UniProtKB-KW"/>
</dbReference>
<feature type="domain" description="AB hydrolase-1" evidence="4">
    <location>
        <begin position="394"/>
        <end position="614"/>
    </location>
</feature>
<dbReference type="SUPFAM" id="SSF53474">
    <property type="entry name" value="alpha/beta-Hydrolases"/>
    <property type="match status" value="1"/>
</dbReference>
<feature type="compositionally biased region" description="Polar residues" evidence="3">
    <location>
        <begin position="231"/>
        <end position="246"/>
    </location>
</feature>
<dbReference type="PANTHER" id="PTHR11005">
    <property type="entry name" value="LYSOSOMAL ACID LIPASE-RELATED"/>
    <property type="match status" value="1"/>
</dbReference>
<dbReference type="EMBL" id="CAWUPB010000851">
    <property type="protein sequence ID" value="CAK7326640.1"/>
    <property type="molecule type" value="Genomic_DNA"/>
</dbReference>
<dbReference type="InterPro" id="IPR016969">
    <property type="entry name" value="UCP031088_abhydr"/>
</dbReference>
<keyword evidence="1" id="KW-0442">Lipid degradation</keyword>
<feature type="region of interest" description="Disordered" evidence="3">
    <location>
        <begin position="19"/>
        <end position="45"/>
    </location>
</feature>
<dbReference type="PIRSF" id="PIRSF031088">
    <property type="entry name" value="UCP031088_abhydr"/>
    <property type="match status" value="1"/>
</dbReference>
<protein>
    <recommendedName>
        <fullName evidence="4">AB hydrolase-1 domain-containing protein</fullName>
    </recommendedName>
</protein>
<evidence type="ECO:0000313" key="6">
    <source>
        <dbReference type="Proteomes" id="UP001314170"/>
    </source>
</evidence>
<dbReference type="Gene3D" id="3.40.50.1820">
    <property type="entry name" value="alpha/beta hydrolase"/>
    <property type="match status" value="2"/>
</dbReference>
<evidence type="ECO:0000259" key="4">
    <source>
        <dbReference type="Pfam" id="PF00561"/>
    </source>
</evidence>
<dbReference type="FunFam" id="3.40.50.1820:FF:000119">
    <property type="entry name" value="Alpha/beta hydrolase family protein"/>
    <property type="match status" value="1"/>
</dbReference>
<dbReference type="InterPro" id="IPR029058">
    <property type="entry name" value="AB_hydrolase_fold"/>
</dbReference>
<dbReference type="InterPro" id="IPR000073">
    <property type="entry name" value="AB_hydrolase_1"/>
</dbReference>
<proteinExistence type="predicted"/>
<organism evidence="5 6">
    <name type="scientific">Dovyalis caffra</name>
    <dbReference type="NCBI Taxonomy" id="77055"/>
    <lineage>
        <taxon>Eukaryota</taxon>
        <taxon>Viridiplantae</taxon>
        <taxon>Streptophyta</taxon>
        <taxon>Embryophyta</taxon>
        <taxon>Tracheophyta</taxon>
        <taxon>Spermatophyta</taxon>
        <taxon>Magnoliopsida</taxon>
        <taxon>eudicotyledons</taxon>
        <taxon>Gunneridae</taxon>
        <taxon>Pentapetalae</taxon>
        <taxon>rosids</taxon>
        <taxon>fabids</taxon>
        <taxon>Malpighiales</taxon>
        <taxon>Salicaceae</taxon>
        <taxon>Flacourtieae</taxon>
        <taxon>Dovyalis</taxon>
    </lineage>
</organism>
<reference evidence="5 6" key="1">
    <citation type="submission" date="2024-01" db="EMBL/GenBank/DDBJ databases">
        <authorList>
            <person name="Waweru B."/>
        </authorList>
    </citation>
    <scope>NUCLEOTIDE SEQUENCE [LARGE SCALE GENOMIC DNA]</scope>
</reference>
<dbReference type="AlphaFoldDB" id="A0AAV1R0T3"/>
<feature type="compositionally biased region" description="Basic and acidic residues" evidence="3">
    <location>
        <begin position="23"/>
        <end position="40"/>
    </location>
</feature>
<sequence length="640" mass="71093">MGFERILWPTSTYFGILPPPKVKSGEEEEKIKDKKHKDTEENGVNSNNAFGYSFCSSRSQFHHHQSQSHPLTRHRFLCASVFFSRPILSSYHRISTPTSFRARAFSTESTEPVVNLPEKPPICTADELHYVSVSNSDWRLALWRYHPSPQAPPRNHPLLLLSGVGTNAIGYDLSPGSSFARYMSAQGFETWILEVRGAGLSVRGSTLKDVQQSAHEVSQQMEAVAKSVTNGSLSADQKPSNVSSPMPDSRVSVVEEDPHLAGIVTVWDESKLVTMLTEIFMRLSERLSGFLSESQSKIMSAKLIDQISKILEDSQLSERMNEIRGKLLSLLEARQNSAIAGQFRDLSQGLVNVIEEGQKSVSPQLSDLQERLSSTIEDFQKQLDLIVKYDWDFDNYLEEDVPAAMEYIRAQAKPKDGKLLAIGHSMGGILLYGMLSRCSCEGRGSGLAAIVTLASSLDYTPSESKLKLLLPLADPAQAFNVPVVPLGAMLSAAYPLSNRPPYVLSWLNDLISAQDMMHPELLEKLVLNNFCTIPAKLLLQLTTAFRNGGLCDRSGKFFYKDHLHKSNVPVLAIAGDQDLICPPEAVEETVKLIPKHLATYKVFGEPGGHHYAHYDLVGGRLAVEQVYPCIIEFLSRYDLR</sequence>
<gene>
    <name evidence="5" type="ORF">DCAF_LOCUS4343</name>
</gene>
<keyword evidence="2" id="KW-0443">Lipid metabolism</keyword>
<evidence type="ECO:0000313" key="5">
    <source>
        <dbReference type="EMBL" id="CAK7326640.1"/>
    </source>
</evidence>
<name>A0AAV1R0T3_9ROSI</name>
<evidence type="ECO:0000256" key="2">
    <source>
        <dbReference type="ARBA" id="ARBA00023098"/>
    </source>
</evidence>
<feature type="region of interest" description="Disordered" evidence="3">
    <location>
        <begin position="231"/>
        <end position="250"/>
    </location>
</feature>